<keyword evidence="5" id="KW-1133">Transmembrane helix</keyword>
<reference evidence="6" key="1">
    <citation type="submission" date="2017-12" db="EMBL/GenBank/DDBJ databases">
        <authorList>
            <consortium name="SysMetEx"/>
        </authorList>
    </citation>
    <scope>NUCLEOTIDE SEQUENCE</scope>
    <source>
        <strain evidence="6">Pb_238</strain>
    </source>
</reference>
<proteinExistence type="predicted"/>
<dbReference type="InterPro" id="IPR011990">
    <property type="entry name" value="TPR-like_helical_dom_sf"/>
</dbReference>
<dbReference type="InterPro" id="IPR050498">
    <property type="entry name" value="Ycf3"/>
</dbReference>
<protein>
    <submittedName>
        <fullName evidence="6">Tetratricopeptide repeat-containing protein</fullName>
    </submittedName>
</protein>
<dbReference type="SUPFAM" id="SSF48452">
    <property type="entry name" value="TPR-like"/>
    <property type="match status" value="1"/>
</dbReference>
<dbReference type="Pfam" id="PF13432">
    <property type="entry name" value="TPR_16"/>
    <property type="match status" value="2"/>
</dbReference>
<evidence type="ECO:0000313" key="6">
    <source>
        <dbReference type="EMBL" id="SOU91541.1"/>
    </source>
</evidence>
<evidence type="ECO:0000256" key="1">
    <source>
        <dbReference type="ARBA" id="ARBA00022737"/>
    </source>
</evidence>
<feature type="transmembrane region" description="Helical" evidence="5">
    <location>
        <begin position="156"/>
        <end position="177"/>
    </location>
</feature>
<keyword evidence="1" id="KW-0677">Repeat</keyword>
<evidence type="ECO:0000256" key="2">
    <source>
        <dbReference type="ARBA" id="ARBA00022803"/>
    </source>
</evidence>
<dbReference type="InterPro" id="IPR019734">
    <property type="entry name" value="TPR_rpt"/>
</dbReference>
<dbReference type="PANTHER" id="PTHR44858:SF1">
    <property type="entry name" value="UDP-N-ACETYLGLUCOSAMINE--PEPTIDE N-ACETYLGLUCOSAMINYLTRANSFERASE SPINDLY-RELATED"/>
    <property type="match status" value="1"/>
</dbReference>
<name>A0A2I2MCV3_9BACT</name>
<dbReference type="PANTHER" id="PTHR44858">
    <property type="entry name" value="TETRATRICOPEPTIDE REPEAT PROTEIN 6"/>
    <property type="match status" value="1"/>
</dbReference>
<gene>
    <name evidence="6" type="ORF">LFTS_00149</name>
</gene>
<accession>A0A2I2MCV3</accession>
<sequence>MGQNTFPDPDTVGKPGVVLEVVEGSGDPPSGFADSENHCFDTRFEESTKTHQARFNRDVERRSGETIIFHMEAGRPKGDDFRMGCRIHRPYSLVVSSSEDGPVPVDKKGTYRDLVFFHRCFCFRQRFGHPPFVHIFVIGIFGYHESVSLQQEGYRLTYRFVVLAFCLVFLVCSLPVAGNGEPLTGPDDPAGLRAPLQKSARLILENHPEKAVPILKTLLKAYPDYAMVHFLLGLAYGKLDENEKAVIEERKALVLNPKSEAARVSLGIALGNTGHFRQEIRSERQALALNPKNEMAWEAIGWAYASRGNWRLARASEEKALKIRSSDPSAHMILGVALAHLGFPEEGMTEEKEASRLDPDDRGVKRAISWIATILHPVKEGTSGNQGHFNPLLSPENGPDIPGVPSPDVPANPNNNGNGTLRAPVGH</sequence>
<feature type="transmembrane region" description="Helical" evidence="5">
    <location>
        <begin position="127"/>
        <end position="144"/>
    </location>
</feature>
<dbReference type="AlphaFoldDB" id="A0A2I2MCV3"/>
<organism evidence="6">
    <name type="scientific">Leptospirillum ferriphilum</name>
    <dbReference type="NCBI Taxonomy" id="178606"/>
    <lineage>
        <taxon>Bacteria</taxon>
        <taxon>Pseudomonadati</taxon>
        <taxon>Nitrospirota</taxon>
        <taxon>Nitrospiria</taxon>
        <taxon>Nitrospirales</taxon>
        <taxon>Nitrospiraceae</taxon>
        <taxon>Leptospirillum</taxon>
    </lineage>
</organism>
<evidence type="ECO:0000256" key="4">
    <source>
        <dbReference type="SAM" id="MobiDB-lite"/>
    </source>
</evidence>
<dbReference type="PROSITE" id="PS50005">
    <property type="entry name" value="TPR"/>
    <property type="match status" value="1"/>
</dbReference>
<feature type="repeat" description="TPR" evidence="3">
    <location>
        <begin position="226"/>
        <end position="259"/>
    </location>
</feature>
<evidence type="ECO:0000256" key="5">
    <source>
        <dbReference type="SAM" id="Phobius"/>
    </source>
</evidence>
<keyword evidence="5" id="KW-0812">Transmembrane</keyword>
<keyword evidence="2 3" id="KW-0802">TPR repeat</keyword>
<feature type="region of interest" description="Disordered" evidence="4">
    <location>
        <begin position="379"/>
        <end position="427"/>
    </location>
</feature>
<dbReference type="SMART" id="SM00028">
    <property type="entry name" value="TPR"/>
    <property type="match status" value="3"/>
</dbReference>
<dbReference type="Gene3D" id="1.25.40.10">
    <property type="entry name" value="Tetratricopeptide repeat domain"/>
    <property type="match status" value="1"/>
</dbReference>
<keyword evidence="5" id="KW-0472">Membrane</keyword>
<dbReference type="GO" id="GO:0009279">
    <property type="term" value="C:cell outer membrane"/>
    <property type="evidence" value="ECO:0007669"/>
    <property type="project" value="TreeGrafter"/>
</dbReference>
<dbReference type="EMBL" id="LT966316">
    <property type="protein sequence ID" value="SOU91541.1"/>
    <property type="molecule type" value="Genomic_DNA"/>
</dbReference>
<evidence type="ECO:0000256" key="3">
    <source>
        <dbReference type="PROSITE-ProRule" id="PRU00339"/>
    </source>
</evidence>
<dbReference type="GO" id="GO:0046813">
    <property type="term" value="P:receptor-mediated virion attachment to host cell"/>
    <property type="evidence" value="ECO:0007669"/>
    <property type="project" value="TreeGrafter"/>
</dbReference>